<dbReference type="AlphaFoldDB" id="A0A9X1MI63"/>
<comment type="caution">
    <text evidence="2">The sequence shown here is derived from an EMBL/GenBank/DDBJ whole genome shotgun (WGS) entry which is preliminary data.</text>
</comment>
<gene>
    <name evidence="2" type="ORF">LJ757_16340</name>
</gene>
<feature type="compositionally biased region" description="Basic and acidic residues" evidence="1">
    <location>
        <begin position="1"/>
        <end position="10"/>
    </location>
</feature>
<dbReference type="Pfam" id="PF09954">
    <property type="entry name" value="DUF2188"/>
    <property type="match status" value="1"/>
</dbReference>
<evidence type="ECO:0000256" key="1">
    <source>
        <dbReference type="SAM" id="MobiDB-lite"/>
    </source>
</evidence>
<proteinExistence type="predicted"/>
<organism evidence="2 3">
    <name type="scientific">Arthrobacter caoxuetaonis</name>
    <dbReference type="NCBI Taxonomy" id="2886935"/>
    <lineage>
        <taxon>Bacteria</taxon>
        <taxon>Bacillati</taxon>
        <taxon>Actinomycetota</taxon>
        <taxon>Actinomycetes</taxon>
        <taxon>Micrococcales</taxon>
        <taxon>Micrococcaceae</taxon>
        <taxon>Arthrobacter</taxon>
    </lineage>
</organism>
<feature type="region of interest" description="Disordered" evidence="1">
    <location>
        <begin position="1"/>
        <end position="35"/>
    </location>
</feature>
<keyword evidence="3" id="KW-1185">Reference proteome</keyword>
<sequence>MPKGDIETYHENGTWQSRREGTGEAPFGRSTTKDEAVRIGRDRARELKVEHLIKNMNGTIAEKNSYGNDPRNIPG</sequence>
<dbReference type="EMBL" id="JAJFZV010000018">
    <property type="protein sequence ID" value="MCC3299362.1"/>
    <property type="molecule type" value="Genomic_DNA"/>
</dbReference>
<evidence type="ECO:0000313" key="2">
    <source>
        <dbReference type="EMBL" id="MCC3299362.1"/>
    </source>
</evidence>
<accession>A0A9X1MI63</accession>
<reference evidence="2" key="1">
    <citation type="submission" date="2021-10" db="EMBL/GenBank/DDBJ databases">
        <title>Novel species in genus Arthrobacter.</title>
        <authorList>
            <person name="Liu Y."/>
        </authorList>
    </citation>
    <scope>NUCLEOTIDE SEQUENCE</scope>
    <source>
        <strain evidence="2">Zg-Y453</strain>
    </source>
</reference>
<evidence type="ECO:0000313" key="3">
    <source>
        <dbReference type="Proteomes" id="UP001139158"/>
    </source>
</evidence>
<dbReference type="InterPro" id="IPR018691">
    <property type="entry name" value="DUF2188"/>
</dbReference>
<protein>
    <submittedName>
        <fullName evidence="2">DUF2188 domain-containing protein</fullName>
    </submittedName>
</protein>
<name>A0A9X1MI63_9MICC</name>
<dbReference type="Proteomes" id="UP001139158">
    <property type="component" value="Unassembled WGS sequence"/>
</dbReference>
<dbReference type="RefSeq" id="WP_227897349.1">
    <property type="nucleotide sequence ID" value="NZ_CP099467.1"/>
</dbReference>